<gene>
    <name evidence="4" type="ORF">KCMC57_62950</name>
</gene>
<feature type="region of interest" description="Disordered" evidence="2">
    <location>
        <begin position="15"/>
        <end position="102"/>
    </location>
</feature>
<feature type="compositionally biased region" description="Pro residues" evidence="2">
    <location>
        <begin position="60"/>
        <end position="100"/>
    </location>
</feature>
<evidence type="ECO:0000313" key="4">
    <source>
        <dbReference type="EMBL" id="BFP49927.1"/>
    </source>
</evidence>
<dbReference type="InterPro" id="IPR051477">
    <property type="entry name" value="Expansin_CellWall"/>
</dbReference>
<reference evidence="4" key="1">
    <citation type="submission" date="2024-07" db="EMBL/GenBank/DDBJ databases">
        <title>Complete genome sequences of cellulolytic bacteria, Kitasatospora sp. CMC57 and Streptomyces sp. CMC78, isolated from Japanese agricultural soil.</title>
        <authorList>
            <person name="Hashimoto T."/>
            <person name="Ito M."/>
            <person name="Iwamoto M."/>
            <person name="Fukahori D."/>
            <person name="Shoda T."/>
            <person name="Sakoda M."/>
            <person name="Morohoshi T."/>
            <person name="Mitsuboshi M."/>
            <person name="Nishizawa T."/>
        </authorList>
    </citation>
    <scope>NUCLEOTIDE SEQUENCE</scope>
    <source>
        <strain evidence="4">CMC57</strain>
    </source>
</reference>
<dbReference type="PROSITE" id="PS50231">
    <property type="entry name" value="RICIN_B_LECTIN"/>
    <property type="match status" value="1"/>
</dbReference>
<dbReference type="Pfam" id="PF00652">
    <property type="entry name" value="Ricin_B_lectin"/>
    <property type="match status" value="1"/>
</dbReference>
<keyword evidence="1" id="KW-0732">Signal</keyword>
<organism evidence="4">
    <name type="scientific">Kitasatospora sp. CMC57</name>
    <dbReference type="NCBI Taxonomy" id="3231513"/>
    <lineage>
        <taxon>Bacteria</taxon>
        <taxon>Bacillati</taxon>
        <taxon>Actinomycetota</taxon>
        <taxon>Actinomycetes</taxon>
        <taxon>Kitasatosporales</taxon>
        <taxon>Streptomycetaceae</taxon>
        <taxon>Kitasatospora</taxon>
    </lineage>
</organism>
<dbReference type="InterPro" id="IPR000772">
    <property type="entry name" value="Ricin_B_lectin"/>
</dbReference>
<proteinExistence type="predicted"/>
<dbReference type="CDD" id="cd22191">
    <property type="entry name" value="DPBB_RlpA_EXP_N-like"/>
    <property type="match status" value="1"/>
</dbReference>
<dbReference type="PANTHER" id="PTHR31836">
    <property type="match status" value="1"/>
</dbReference>
<sequence>MLAASAVGMVTIATASASQDIGARTPASSVSGESGPSPSAMPGLEPARTMAVPAAGATTPGPPTSAPTTPAPPTPTKPPTAPPTLKPTMTPTPMPTPKPTGPHAYNGKATYFYTDGVAGACGELMGDGDLGVALDYRMFRLEFCGRKVVVSHNGKSVTATVLDSNPASTGTQDLDLTLGAFDALASRETSAINVSWGFVESNLNPRGGEYYIRSNKYPEYTMQPKGTPYAGDSVVIGYTSSPFDELIFSKGATGMTIKEADSGLCLDPDGYVSKAKARLEVYPCSGSADQKFSIDPGDAGGTGMKSVRIRHDISGLCLSVFESSTSAEPTWIGLDTCSRTSINQKFAIIA</sequence>
<dbReference type="Gene3D" id="2.80.10.50">
    <property type="match status" value="1"/>
</dbReference>
<feature type="compositionally biased region" description="Low complexity" evidence="2">
    <location>
        <begin position="26"/>
        <end position="40"/>
    </location>
</feature>
<evidence type="ECO:0000259" key="3">
    <source>
        <dbReference type="SMART" id="SM00458"/>
    </source>
</evidence>
<evidence type="ECO:0000256" key="1">
    <source>
        <dbReference type="ARBA" id="ARBA00022729"/>
    </source>
</evidence>
<protein>
    <recommendedName>
        <fullName evidence="3">Ricin B lectin domain-containing protein</fullName>
    </recommendedName>
</protein>
<accession>A0AB33KBQ6</accession>
<dbReference type="Gene3D" id="2.40.40.10">
    <property type="entry name" value="RlpA-like domain"/>
    <property type="match status" value="1"/>
</dbReference>
<evidence type="ECO:0000256" key="2">
    <source>
        <dbReference type="SAM" id="MobiDB-lite"/>
    </source>
</evidence>
<dbReference type="SUPFAM" id="SSF50370">
    <property type="entry name" value="Ricin B-like lectins"/>
    <property type="match status" value="1"/>
</dbReference>
<dbReference type="SUPFAM" id="SSF50685">
    <property type="entry name" value="Barwin-like endoglucanases"/>
    <property type="match status" value="1"/>
</dbReference>
<dbReference type="AlphaFoldDB" id="A0AB33KBQ6"/>
<dbReference type="EMBL" id="AP035881">
    <property type="protein sequence ID" value="BFP49927.1"/>
    <property type="molecule type" value="Genomic_DNA"/>
</dbReference>
<name>A0AB33KBQ6_9ACTN</name>
<dbReference type="PANTHER" id="PTHR31836:SF28">
    <property type="entry name" value="SRCR DOMAIN-CONTAINING PROTEIN-RELATED"/>
    <property type="match status" value="1"/>
</dbReference>
<dbReference type="CDD" id="cd00161">
    <property type="entry name" value="beta-trefoil_Ricin-like"/>
    <property type="match status" value="1"/>
</dbReference>
<feature type="compositionally biased region" description="Low complexity" evidence="2">
    <location>
        <begin position="49"/>
        <end position="59"/>
    </location>
</feature>
<dbReference type="InterPro" id="IPR036908">
    <property type="entry name" value="RlpA-like_sf"/>
</dbReference>
<dbReference type="SMART" id="SM00458">
    <property type="entry name" value="RICIN"/>
    <property type="match status" value="1"/>
</dbReference>
<feature type="domain" description="Ricin B lectin" evidence="3">
    <location>
        <begin position="208"/>
        <end position="349"/>
    </location>
</feature>
<dbReference type="InterPro" id="IPR035992">
    <property type="entry name" value="Ricin_B-like_lectins"/>
</dbReference>